<dbReference type="PRINTS" id="PR00111">
    <property type="entry name" value="ABHYDROLASE"/>
</dbReference>
<dbReference type="PROSITE" id="PS51257">
    <property type="entry name" value="PROKAR_LIPOPROTEIN"/>
    <property type="match status" value="1"/>
</dbReference>
<dbReference type="InterPro" id="IPR000073">
    <property type="entry name" value="AB_hydrolase_1"/>
</dbReference>
<keyword evidence="2" id="KW-0732">Signal</keyword>
<keyword evidence="5" id="KW-1185">Reference proteome</keyword>
<evidence type="ECO:0000256" key="2">
    <source>
        <dbReference type="SAM" id="SignalP"/>
    </source>
</evidence>
<feature type="signal peptide" evidence="2">
    <location>
        <begin position="1"/>
        <end position="24"/>
    </location>
</feature>
<name>A0A8J2XTH9_9BACT</name>
<reference evidence="4" key="2">
    <citation type="submission" date="2020-09" db="EMBL/GenBank/DDBJ databases">
        <authorList>
            <person name="Sun Q."/>
            <person name="Zhou Y."/>
        </authorList>
    </citation>
    <scope>NUCLEOTIDE SEQUENCE</scope>
    <source>
        <strain evidence="4">CGMCC 1.15448</strain>
    </source>
</reference>
<protein>
    <submittedName>
        <fullName evidence="4">Alpha/beta hydrolase</fullName>
    </submittedName>
</protein>
<proteinExistence type="predicted"/>
<feature type="domain" description="AB hydrolase-1" evidence="3">
    <location>
        <begin position="56"/>
        <end position="175"/>
    </location>
</feature>
<dbReference type="InterPro" id="IPR029058">
    <property type="entry name" value="AB_hydrolase_fold"/>
</dbReference>
<evidence type="ECO:0000313" key="4">
    <source>
        <dbReference type="EMBL" id="GGB03546.1"/>
    </source>
</evidence>
<sequence>MPSRTTCLLLLLLACLTSRIETIAQPVAYGNNKAAGHYLNTRGIRLYYETYGKGDPLLLFHMNGESMKVFYNQIPYFSQYYRVIAVDSRAHGRSTDASDSLSFEEMADDFNALCDSLHIDSCYVIGWSDGGISAILLALRHPDKIKKMVISGPNLWPDTTGVDPYIFHYMERVADTLHHKGALTPAEKNLLKTTELDLYQPHLTLEQLRVIQCPTMVVGGDHDAIPSLHLWQIAQNIPRSYLWIVPNSGHSVVIYKKDQFNPLVNKFFRTPCRTFEGMDRMK</sequence>
<dbReference type="EMBL" id="BMJC01000003">
    <property type="protein sequence ID" value="GGB03546.1"/>
    <property type="molecule type" value="Genomic_DNA"/>
</dbReference>
<dbReference type="Proteomes" id="UP000607559">
    <property type="component" value="Unassembled WGS sequence"/>
</dbReference>
<evidence type="ECO:0000256" key="1">
    <source>
        <dbReference type="ARBA" id="ARBA00022801"/>
    </source>
</evidence>
<reference evidence="4" key="1">
    <citation type="journal article" date="2014" name="Int. J. Syst. Evol. Microbiol.">
        <title>Complete genome sequence of Corynebacterium casei LMG S-19264T (=DSM 44701T), isolated from a smear-ripened cheese.</title>
        <authorList>
            <consortium name="US DOE Joint Genome Institute (JGI-PGF)"/>
            <person name="Walter F."/>
            <person name="Albersmeier A."/>
            <person name="Kalinowski J."/>
            <person name="Ruckert C."/>
        </authorList>
    </citation>
    <scope>NUCLEOTIDE SEQUENCE</scope>
    <source>
        <strain evidence="4">CGMCC 1.15448</strain>
    </source>
</reference>
<dbReference type="RefSeq" id="WP_188932776.1">
    <property type="nucleotide sequence ID" value="NZ_BMJC01000003.1"/>
</dbReference>
<dbReference type="PANTHER" id="PTHR43798">
    <property type="entry name" value="MONOACYLGLYCEROL LIPASE"/>
    <property type="match status" value="1"/>
</dbReference>
<dbReference type="SUPFAM" id="SSF53474">
    <property type="entry name" value="alpha/beta-Hydrolases"/>
    <property type="match status" value="1"/>
</dbReference>
<dbReference type="Gene3D" id="3.40.50.1820">
    <property type="entry name" value="alpha/beta hydrolase"/>
    <property type="match status" value="1"/>
</dbReference>
<dbReference type="Pfam" id="PF00561">
    <property type="entry name" value="Abhydrolase_1"/>
    <property type="match status" value="1"/>
</dbReference>
<dbReference type="GO" id="GO:0016020">
    <property type="term" value="C:membrane"/>
    <property type="evidence" value="ECO:0007669"/>
    <property type="project" value="TreeGrafter"/>
</dbReference>
<dbReference type="InterPro" id="IPR050266">
    <property type="entry name" value="AB_hydrolase_sf"/>
</dbReference>
<evidence type="ECO:0000313" key="5">
    <source>
        <dbReference type="Proteomes" id="UP000607559"/>
    </source>
</evidence>
<keyword evidence="1 4" id="KW-0378">Hydrolase</keyword>
<dbReference type="GO" id="GO:0016787">
    <property type="term" value="F:hydrolase activity"/>
    <property type="evidence" value="ECO:0007669"/>
    <property type="project" value="UniProtKB-KW"/>
</dbReference>
<organism evidence="4 5">
    <name type="scientific">Puia dinghuensis</name>
    <dbReference type="NCBI Taxonomy" id="1792502"/>
    <lineage>
        <taxon>Bacteria</taxon>
        <taxon>Pseudomonadati</taxon>
        <taxon>Bacteroidota</taxon>
        <taxon>Chitinophagia</taxon>
        <taxon>Chitinophagales</taxon>
        <taxon>Chitinophagaceae</taxon>
        <taxon>Puia</taxon>
    </lineage>
</organism>
<comment type="caution">
    <text evidence="4">The sequence shown here is derived from an EMBL/GenBank/DDBJ whole genome shotgun (WGS) entry which is preliminary data.</text>
</comment>
<dbReference type="AlphaFoldDB" id="A0A8J2XTH9"/>
<evidence type="ECO:0000259" key="3">
    <source>
        <dbReference type="Pfam" id="PF00561"/>
    </source>
</evidence>
<dbReference type="PANTHER" id="PTHR43798:SF31">
    <property type="entry name" value="AB HYDROLASE SUPERFAMILY PROTEIN YCLE"/>
    <property type="match status" value="1"/>
</dbReference>
<gene>
    <name evidence="4" type="ORF">GCM10011511_28560</name>
</gene>
<feature type="chain" id="PRO_5035317606" evidence="2">
    <location>
        <begin position="25"/>
        <end position="282"/>
    </location>
</feature>
<accession>A0A8J2XTH9</accession>